<dbReference type="InterPro" id="IPR016068">
    <property type="entry name" value="Translin_N"/>
</dbReference>
<dbReference type="Pfam" id="PF01997">
    <property type="entry name" value="Translin"/>
    <property type="match status" value="1"/>
</dbReference>
<comment type="similarity">
    <text evidence="3">Belongs to the translin family.</text>
</comment>
<protein>
    <recommendedName>
        <fullName evidence="8">Translin</fullName>
    </recommendedName>
</protein>
<reference evidence="6" key="1">
    <citation type="submission" date="2022-07" db="EMBL/GenBank/DDBJ databases">
        <title>Phylogenomic reconstructions and comparative analyses of Kickxellomycotina fungi.</title>
        <authorList>
            <person name="Reynolds N.K."/>
            <person name="Stajich J.E."/>
            <person name="Barry K."/>
            <person name="Grigoriev I.V."/>
            <person name="Crous P."/>
            <person name="Smith M.E."/>
        </authorList>
    </citation>
    <scope>NUCLEOTIDE SEQUENCE</scope>
    <source>
        <strain evidence="6">RSA 567</strain>
    </source>
</reference>
<evidence type="ECO:0000256" key="1">
    <source>
        <dbReference type="ARBA" id="ARBA00004123"/>
    </source>
</evidence>
<dbReference type="PANTHER" id="PTHR10741">
    <property type="entry name" value="TRANSLIN AND TRANSLIN ASSOCIATED PROTEIN X"/>
    <property type="match status" value="1"/>
</dbReference>
<dbReference type="InterPro" id="IPR036081">
    <property type="entry name" value="Translin_sf"/>
</dbReference>
<keyword evidence="7" id="KW-1185">Reference proteome</keyword>
<dbReference type="Gene3D" id="1.20.58.190">
    <property type="entry name" value="Translin, domain 1"/>
    <property type="match status" value="1"/>
</dbReference>
<dbReference type="GO" id="GO:0043565">
    <property type="term" value="F:sequence-specific DNA binding"/>
    <property type="evidence" value="ECO:0007669"/>
    <property type="project" value="InterPro"/>
</dbReference>
<name>A0A9W8B4P9_9FUNG</name>
<proteinExistence type="inferred from homology"/>
<evidence type="ECO:0000256" key="4">
    <source>
        <dbReference type="ARBA" id="ARBA00022490"/>
    </source>
</evidence>
<sequence>MANDPAATAVPSTLFPQLRDLLDTHYDRRERVIRHSRDITQQSKKLIFHLLRYNPQATDGNAKLFAEADQKHAQLQQCFDKLRLELNASNRYRYGQTATSGIQEYIEALALWKFLQMGVLVSLAEVEARLNGANSHAPLHITSEDYLLGLSDVTGELMRHCINSLARGNRNEAEKICDFMRAFYNEFALFSRRAHPQLSKKLIVMEQSLAKVENACYRLRLQVSEFPDNTRMPALDFDTAPAVSTDT</sequence>
<dbReference type="GO" id="GO:0005634">
    <property type="term" value="C:nucleus"/>
    <property type="evidence" value="ECO:0007669"/>
    <property type="project" value="UniProtKB-SubCell"/>
</dbReference>
<dbReference type="InterPro" id="IPR016069">
    <property type="entry name" value="Translin_C"/>
</dbReference>
<dbReference type="GO" id="GO:0005737">
    <property type="term" value="C:cytoplasm"/>
    <property type="evidence" value="ECO:0007669"/>
    <property type="project" value="UniProtKB-SubCell"/>
</dbReference>
<comment type="subcellular location">
    <subcellularLocation>
        <location evidence="2">Cytoplasm</location>
    </subcellularLocation>
    <subcellularLocation>
        <location evidence="1">Nucleus</location>
    </subcellularLocation>
</comment>
<dbReference type="CDD" id="cd14820">
    <property type="entry name" value="TRAX"/>
    <property type="match status" value="1"/>
</dbReference>
<dbReference type="EMBL" id="JANBQB010000305">
    <property type="protein sequence ID" value="KAJ1978000.1"/>
    <property type="molecule type" value="Genomic_DNA"/>
</dbReference>
<evidence type="ECO:0008006" key="8">
    <source>
        <dbReference type="Google" id="ProtNLM"/>
    </source>
</evidence>
<dbReference type="Proteomes" id="UP001151582">
    <property type="component" value="Unassembled WGS sequence"/>
</dbReference>
<dbReference type="OrthoDB" id="31005at2759"/>
<evidence type="ECO:0000313" key="6">
    <source>
        <dbReference type="EMBL" id="KAJ1978000.1"/>
    </source>
</evidence>
<comment type="caution">
    <text evidence="6">The sequence shown here is derived from an EMBL/GenBank/DDBJ whole genome shotgun (WGS) entry which is preliminary data.</text>
</comment>
<evidence type="ECO:0000256" key="3">
    <source>
        <dbReference type="ARBA" id="ARBA00005902"/>
    </source>
</evidence>
<dbReference type="FunFam" id="1.20.58.200:FF:000001">
    <property type="entry name" value="Translin-associated factor X"/>
    <property type="match status" value="1"/>
</dbReference>
<evidence type="ECO:0000313" key="7">
    <source>
        <dbReference type="Proteomes" id="UP001151582"/>
    </source>
</evidence>
<keyword evidence="5" id="KW-0539">Nucleus</keyword>
<dbReference type="AlphaFoldDB" id="A0A9W8B4P9"/>
<evidence type="ECO:0000256" key="5">
    <source>
        <dbReference type="ARBA" id="ARBA00023242"/>
    </source>
</evidence>
<gene>
    <name evidence="6" type="ORF">H4R34_003364</name>
</gene>
<dbReference type="InterPro" id="IPR002848">
    <property type="entry name" value="Translin_fam"/>
</dbReference>
<keyword evidence="4" id="KW-0963">Cytoplasm</keyword>
<dbReference type="Gene3D" id="1.20.58.200">
    <property type="entry name" value="Translin, domain 2"/>
    <property type="match status" value="1"/>
</dbReference>
<evidence type="ECO:0000256" key="2">
    <source>
        <dbReference type="ARBA" id="ARBA00004496"/>
    </source>
</evidence>
<organism evidence="6 7">
    <name type="scientific">Dimargaris verticillata</name>
    <dbReference type="NCBI Taxonomy" id="2761393"/>
    <lineage>
        <taxon>Eukaryota</taxon>
        <taxon>Fungi</taxon>
        <taxon>Fungi incertae sedis</taxon>
        <taxon>Zoopagomycota</taxon>
        <taxon>Kickxellomycotina</taxon>
        <taxon>Dimargaritomycetes</taxon>
        <taxon>Dimargaritales</taxon>
        <taxon>Dimargaritaceae</taxon>
        <taxon>Dimargaris</taxon>
    </lineage>
</organism>
<accession>A0A9W8B4P9</accession>
<dbReference type="SUPFAM" id="SSF74784">
    <property type="entry name" value="Translin"/>
    <property type="match status" value="1"/>
</dbReference>